<dbReference type="SUPFAM" id="SSF53187">
    <property type="entry name" value="Zn-dependent exopeptidases"/>
    <property type="match status" value="1"/>
</dbReference>
<dbReference type="PANTHER" id="PTHR11963:SF48">
    <property type="entry name" value="DIPEPTIDASE B, ISOFORM A"/>
    <property type="match status" value="1"/>
</dbReference>
<keyword evidence="5" id="KW-0732">Signal</keyword>
<accession>A0A5K3EQ11</accession>
<keyword evidence="4" id="KW-0378">Hydrolase</keyword>
<comment type="similarity">
    <text evidence="1">Belongs to the peptidase M17 family.</text>
</comment>
<dbReference type="Pfam" id="PF00883">
    <property type="entry name" value="Peptidase_M17"/>
    <property type="match status" value="1"/>
</dbReference>
<proteinExistence type="inferred from homology"/>
<evidence type="ECO:0000256" key="5">
    <source>
        <dbReference type="SAM" id="SignalP"/>
    </source>
</evidence>
<evidence type="ECO:0000256" key="4">
    <source>
        <dbReference type="ARBA" id="ARBA00022801"/>
    </source>
</evidence>
<dbReference type="GO" id="GO:0006508">
    <property type="term" value="P:proteolysis"/>
    <property type="evidence" value="ECO:0007669"/>
    <property type="project" value="UniProtKB-KW"/>
</dbReference>
<dbReference type="PRINTS" id="PR00481">
    <property type="entry name" value="LAMNOPPTDASE"/>
</dbReference>
<feature type="chain" id="PRO_5024436523" evidence="5">
    <location>
        <begin position="19"/>
        <end position="547"/>
    </location>
</feature>
<sequence length="547" mass="59736">MRALTLALLVAFVVASQAYTESNELNKSPREIVAESDLMSDQYDVVVFIGDSYENLPASLSSIADAISAYVKINPGAGSAMSVIPYSVHPSRKLIWASTGDLSSDIASSRKLRQTGENAMRRVHNLGFQRVLLVIGPLMTAHHSFDWAFGDYPKMSAALGGLHYLFKPLQVREMVGPEAKVDKLGLYDFSPKLLKFVEAVGEGMGVLRDIGDSDPERTAPPKIVEYIEARRPDWEAAGISLTVEDVIQMKDKYPMAYAVNRATIPNPNHHGKVVTAVYTPKSNTPITETIILVGKGVALDTGGADLKTEGGMYGMHNDKLGAAFVAGFFHTLSLLKPEGVKVIGYMPYIRNSIGKYAYLPDEIITLVNGLRVRIGDTDAEGRNIMSDVLYYAKEQAKKETNPHIFTIATLTGAASRSFGPYTVVMDNGPAEDVKMAQKMMACGDRIGDPAEVSRIRYEDFTPNMGNSEFIDIHQYNPYGGTSKRGHSFAMGFLSMASQIDKHGRNSGIPIPYTHCDIAGSGGGINELATAAPLRMFSLRFLWSRTKE</sequence>
<protein>
    <submittedName>
        <fullName evidence="7">CYTOSOL_AP domain-containing protein</fullName>
    </submittedName>
</protein>
<organism evidence="7">
    <name type="scientific">Mesocestoides corti</name>
    <name type="common">Flatworm</name>
    <dbReference type="NCBI Taxonomy" id="53468"/>
    <lineage>
        <taxon>Eukaryota</taxon>
        <taxon>Metazoa</taxon>
        <taxon>Spiralia</taxon>
        <taxon>Lophotrochozoa</taxon>
        <taxon>Platyhelminthes</taxon>
        <taxon>Cestoda</taxon>
        <taxon>Eucestoda</taxon>
        <taxon>Cyclophyllidea</taxon>
        <taxon>Mesocestoididae</taxon>
        <taxon>Mesocestoides</taxon>
    </lineage>
</organism>
<dbReference type="GO" id="GO:0030145">
    <property type="term" value="F:manganese ion binding"/>
    <property type="evidence" value="ECO:0007669"/>
    <property type="project" value="InterPro"/>
</dbReference>
<dbReference type="InterPro" id="IPR000819">
    <property type="entry name" value="Peptidase_M17_C"/>
</dbReference>
<dbReference type="WBParaSite" id="MCU_002148-RB">
    <property type="protein sequence ID" value="MCU_002148-RB"/>
    <property type="gene ID" value="MCU_002148"/>
</dbReference>
<dbReference type="InterPro" id="IPR011356">
    <property type="entry name" value="Leucine_aapep/pepB"/>
</dbReference>
<dbReference type="GO" id="GO:0005737">
    <property type="term" value="C:cytoplasm"/>
    <property type="evidence" value="ECO:0007669"/>
    <property type="project" value="InterPro"/>
</dbReference>
<evidence type="ECO:0000256" key="1">
    <source>
        <dbReference type="ARBA" id="ARBA00009528"/>
    </source>
</evidence>
<evidence type="ECO:0000256" key="3">
    <source>
        <dbReference type="ARBA" id="ARBA00022670"/>
    </source>
</evidence>
<feature type="domain" description="Cytosol aminopeptidase" evidence="6">
    <location>
        <begin position="208"/>
        <end position="522"/>
    </location>
</feature>
<dbReference type="PANTHER" id="PTHR11963">
    <property type="entry name" value="LEUCINE AMINOPEPTIDASE-RELATED"/>
    <property type="match status" value="1"/>
</dbReference>
<evidence type="ECO:0000259" key="6">
    <source>
        <dbReference type="Pfam" id="PF00883"/>
    </source>
</evidence>
<reference evidence="7" key="1">
    <citation type="submission" date="2019-11" db="UniProtKB">
        <authorList>
            <consortium name="WormBaseParasite"/>
        </authorList>
    </citation>
    <scope>IDENTIFICATION</scope>
</reference>
<feature type="signal peptide" evidence="5">
    <location>
        <begin position="1"/>
        <end position="18"/>
    </location>
</feature>
<dbReference type="Gene3D" id="3.40.630.10">
    <property type="entry name" value="Zn peptidases"/>
    <property type="match status" value="1"/>
</dbReference>
<keyword evidence="2" id="KW-0031">Aminopeptidase</keyword>
<evidence type="ECO:0000256" key="2">
    <source>
        <dbReference type="ARBA" id="ARBA00022438"/>
    </source>
</evidence>
<name>A0A5K3EQ11_MESCO</name>
<dbReference type="GO" id="GO:0070006">
    <property type="term" value="F:metalloaminopeptidase activity"/>
    <property type="evidence" value="ECO:0007669"/>
    <property type="project" value="InterPro"/>
</dbReference>
<evidence type="ECO:0000313" key="7">
    <source>
        <dbReference type="WBParaSite" id="MCU_002148-RB"/>
    </source>
</evidence>
<keyword evidence="3" id="KW-0645">Protease</keyword>
<dbReference type="AlphaFoldDB" id="A0A5K3EQ11"/>